<dbReference type="GO" id="GO:0004315">
    <property type="term" value="F:3-oxoacyl-[acyl-carrier-protein] synthase activity"/>
    <property type="evidence" value="ECO:0007669"/>
    <property type="project" value="InterPro"/>
</dbReference>
<feature type="domain" description="Beta-ketoacyl-[acyl-carrier-protein] synthase III C-terminal" evidence="3">
    <location>
        <begin position="225"/>
        <end position="313"/>
    </location>
</feature>
<dbReference type="PANTHER" id="PTHR34069:SF2">
    <property type="entry name" value="BETA-KETOACYL-[ACYL-CARRIER-PROTEIN] SYNTHASE III"/>
    <property type="match status" value="1"/>
</dbReference>
<dbReference type="AlphaFoldDB" id="A0A5R8KK85"/>
<evidence type="ECO:0000256" key="1">
    <source>
        <dbReference type="ARBA" id="ARBA00022679"/>
    </source>
</evidence>
<dbReference type="PANTHER" id="PTHR34069">
    <property type="entry name" value="3-OXOACYL-[ACYL-CARRIER-PROTEIN] SYNTHASE 3"/>
    <property type="match status" value="1"/>
</dbReference>
<dbReference type="InterPro" id="IPR016039">
    <property type="entry name" value="Thiolase-like"/>
</dbReference>
<dbReference type="SUPFAM" id="SSF53901">
    <property type="entry name" value="Thiolase-like"/>
    <property type="match status" value="1"/>
</dbReference>
<dbReference type="Pfam" id="PF08541">
    <property type="entry name" value="ACP_syn_III_C"/>
    <property type="match status" value="1"/>
</dbReference>
<evidence type="ECO:0000313" key="5">
    <source>
        <dbReference type="EMBL" id="TLD72733.1"/>
    </source>
</evidence>
<keyword evidence="2" id="KW-0012">Acyltransferase</keyword>
<accession>A0A5R8KK85</accession>
<evidence type="ECO:0008006" key="7">
    <source>
        <dbReference type="Google" id="ProtNLM"/>
    </source>
</evidence>
<dbReference type="InterPro" id="IPR013751">
    <property type="entry name" value="ACP_syn_III_N"/>
</dbReference>
<proteinExistence type="predicted"/>
<dbReference type="EMBL" id="VAUV01000001">
    <property type="protein sequence ID" value="TLD72733.1"/>
    <property type="molecule type" value="Genomic_DNA"/>
</dbReference>
<evidence type="ECO:0000259" key="4">
    <source>
        <dbReference type="Pfam" id="PF08545"/>
    </source>
</evidence>
<reference evidence="5 6" key="1">
    <citation type="submission" date="2019-05" db="EMBL/GenBank/DDBJ databases">
        <title>Verrucobacter flavum gen. nov., sp. nov. a new member of the family Verrucomicrobiaceae.</title>
        <authorList>
            <person name="Szuroczki S."/>
            <person name="Abbaszade G."/>
            <person name="Szabo A."/>
            <person name="Felfoldi T."/>
            <person name="Schumann P."/>
            <person name="Boka K."/>
            <person name="Keki Z."/>
            <person name="Toumi M."/>
            <person name="Toth E."/>
        </authorList>
    </citation>
    <scope>NUCLEOTIDE SEQUENCE [LARGE SCALE GENOMIC DNA]</scope>
    <source>
        <strain evidence="5 6">MG-N-17</strain>
    </source>
</reference>
<keyword evidence="6" id="KW-1185">Reference proteome</keyword>
<dbReference type="OrthoDB" id="9815506at2"/>
<dbReference type="GO" id="GO:0006633">
    <property type="term" value="P:fatty acid biosynthetic process"/>
    <property type="evidence" value="ECO:0007669"/>
    <property type="project" value="InterPro"/>
</dbReference>
<keyword evidence="1" id="KW-0808">Transferase</keyword>
<protein>
    <recommendedName>
        <fullName evidence="7">Beta-ketoacyl-[acyl-carrier-protein] synthase III C-terminal domain-containing protein</fullName>
    </recommendedName>
</protein>
<comment type="caution">
    <text evidence="5">The sequence shown here is derived from an EMBL/GenBank/DDBJ whole genome shotgun (WGS) entry which is preliminary data.</text>
</comment>
<evidence type="ECO:0000313" key="6">
    <source>
        <dbReference type="Proteomes" id="UP000306196"/>
    </source>
</evidence>
<sequence>MNAPDIGIRHFATALPEQFQPLEALSTTSNFKTLREFGFDGTWIGDDAGWLGRIAAERALLNAALEAQEVDVLFWISALSGNHQCPSSNADEGSTVLHEFCYRGSWLQEQLNMDRATVCGIAQQGCAGMFSALRQARALLLAEPDISNVLCVGSDVFPPEAEREVLYNLISDAACACVLSREDIQYRWLGFYQISKGYYWDVPAKQSEIIAAYFPTAVLAIRKVLAQQGLQPTDIDLVIPTGVNRSSWPILMRLCGIPESRLFEPVKRFGHTVAADSFLMLEQAKQQGRLRPGMKLLLFAYGFGSSWSALLLETTHLIES</sequence>
<dbReference type="Pfam" id="PF08545">
    <property type="entry name" value="ACP_syn_III"/>
    <property type="match status" value="1"/>
</dbReference>
<name>A0A5R8KK85_9BACT</name>
<dbReference type="Proteomes" id="UP000306196">
    <property type="component" value="Unassembled WGS sequence"/>
</dbReference>
<evidence type="ECO:0000256" key="2">
    <source>
        <dbReference type="ARBA" id="ARBA00023315"/>
    </source>
</evidence>
<dbReference type="RefSeq" id="WP_138084356.1">
    <property type="nucleotide sequence ID" value="NZ_VAUV01000001.1"/>
</dbReference>
<gene>
    <name evidence="5" type="ORF">FEM03_01270</name>
</gene>
<dbReference type="GO" id="GO:0044550">
    <property type="term" value="P:secondary metabolite biosynthetic process"/>
    <property type="evidence" value="ECO:0007669"/>
    <property type="project" value="TreeGrafter"/>
</dbReference>
<dbReference type="InterPro" id="IPR013747">
    <property type="entry name" value="ACP_syn_III_C"/>
</dbReference>
<dbReference type="Gene3D" id="3.40.47.10">
    <property type="match status" value="2"/>
</dbReference>
<organism evidence="5 6">
    <name type="scientific">Phragmitibacter flavus</name>
    <dbReference type="NCBI Taxonomy" id="2576071"/>
    <lineage>
        <taxon>Bacteria</taxon>
        <taxon>Pseudomonadati</taxon>
        <taxon>Verrucomicrobiota</taxon>
        <taxon>Verrucomicrobiia</taxon>
        <taxon>Verrucomicrobiales</taxon>
        <taxon>Verrucomicrobiaceae</taxon>
        <taxon>Phragmitibacter</taxon>
    </lineage>
</organism>
<feature type="domain" description="Beta-ketoacyl-[acyl-carrier-protein] synthase III N-terminal" evidence="4">
    <location>
        <begin position="123"/>
        <end position="197"/>
    </location>
</feature>
<evidence type="ECO:0000259" key="3">
    <source>
        <dbReference type="Pfam" id="PF08541"/>
    </source>
</evidence>